<accession>A0A9C7Q011</accession>
<reference evidence="2" key="1">
    <citation type="journal article" date="2022" name="Proc. Natl. Acad. Sci. U.S.A.">
        <title>Life cycle and functional genomics of the unicellular red alga Galdieria for elucidating algal and plant evolution and industrial use.</title>
        <authorList>
            <person name="Hirooka S."/>
            <person name="Itabashi T."/>
            <person name="Ichinose T.M."/>
            <person name="Onuma R."/>
            <person name="Fujiwara T."/>
            <person name="Yamashita S."/>
            <person name="Jong L.W."/>
            <person name="Tomita R."/>
            <person name="Iwane A.H."/>
            <person name="Miyagishima S.Y."/>
        </authorList>
    </citation>
    <scope>NUCLEOTIDE SEQUENCE</scope>
    <source>
        <strain evidence="2">NBRC 102759</strain>
    </source>
</reference>
<organism evidence="2 3">
    <name type="scientific">Galdieria partita</name>
    <dbReference type="NCBI Taxonomy" id="83374"/>
    <lineage>
        <taxon>Eukaryota</taxon>
        <taxon>Rhodophyta</taxon>
        <taxon>Bangiophyceae</taxon>
        <taxon>Galdieriales</taxon>
        <taxon>Galdieriaceae</taxon>
        <taxon>Galdieria</taxon>
    </lineage>
</organism>
<feature type="region of interest" description="Disordered" evidence="1">
    <location>
        <begin position="203"/>
        <end position="222"/>
    </location>
</feature>
<proteinExistence type="predicted"/>
<keyword evidence="3" id="KW-1185">Reference proteome</keyword>
<name>A0A9C7Q011_9RHOD</name>
<feature type="compositionally biased region" description="Basic and acidic residues" evidence="1">
    <location>
        <begin position="1"/>
        <end position="20"/>
    </location>
</feature>
<dbReference type="AlphaFoldDB" id="A0A9C7Q011"/>
<feature type="region of interest" description="Disordered" evidence="1">
    <location>
        <begin position="43"/>
        <end position="67"/>
    </location>
</feature>
<reference evidence="2" key="2">
    <citation type="submission" date="2022-01" db="EMBL/GenBank/DDBJ databases">
        <authorList>
            <person name="Hirooka S."/>
            <person name="Miyagishima S.Y."/>
        </authorList>
    </citation>
    <scope>NUCLEOTIDE SEQUENCE</scope>
    <source>
        <strain evidence="2">NBRC 102759</strain>
    </source>
</reference>
<sequence>MGSENTSRETKTKNDPKGDLAAKLASLPYSFSQTLPSVTRKKNNSYFDRNFPQLDSGNHSSKGNQVVAEQRSFDKHTAVKETQEGRGQCITGPTVAEIVAGVAHTSKPESHLESENKEELKESYSIEQVEKTLYSRLVPATNSSKATPRRLGTSVTSQFSAVANSNFPRKKQSTTSLPRPSKKDTLETNGERGNTVTLRHTFQQEPSVDRKSVNALQTDEDSRKKSWNVLKSNKMNRSHSANAVVDETVKDSLESQWMGTKDTVVDKRTELSSTNGESDSMKVEHFMGNEDAVHNTHVKSSETAGTTWKTGERQFHNSNDDYDKFESLLRSMGWNPENGEHGEEITEEEKAQWLEMHSGISTSSVGTFLSGNSGRYSNKLTCFSTSVVAVNALQAAHLRRDDKSFTDSEEEVSSSEYED</sequence>
<feature type="region of interest" description="Disordered" evidence="1">
    <location>
        <begin position="104"/>
        <end position="123"/>
    </location>
</feature>
<evidence type="ECO:0000256" key="1">
    <source>
        <dbReference type="SAM" id="MobiDB-lite"/>
    </source>
</evidence>
<evidence type="ECO:0000313" key="3">
    <source>
        <dbReference type="Proteomes" id="UP001061958"/>
    </source>
</evidence>
<feature type="compositionally biased region" description="Polar residues" evidence="1">
    <location>
        <begin position="162"/>
        <end position="178"/>
    </location>
</feature>
<feature type="compositionally biased region" description="Polar residues" evidence="1">
    <location>
        <begin position="53"/>
        <end position="64"/>
    </location>
</feature>
<feature type="compositionally biased region" description="Acidic residues" evidence="1">
    <location>
        <begin position="407"/>
        <end position="419"/>
    </location>
</feature>
<feature type="region of interest" description="Disordered" evidence="1">
    <location>
        <begin position="1"/>
        <end position="21"/>
    </location>
</feature>
<feature type="compositionally biased region" description="Basic and acidic residues" evidence="1">
    <location>
        <begin position="181"/>
        <end position="190"/>
    </location>
</feature>
<feature type="compositionally biased region" description="Basic and acidic residues" evidence="1">
    <location>
        <begin position="106"/>
        <end position="123"/>
    </location>
</feature>
<protein>
    <submittedName>
        <fullName evidence="2">Uncharacterized protein</fullName>
    </submittedName>
</protein>
<feature type="region of interest" description="Disordered" evidence="1">
    <location>
        <begin position="398"/>
        <end position="419"/>
    </location>
</feature>
<dbReference type="OrthoDB" id="10389707at2759"/>
<feature type="region of interest" description="Disordered" evidence="1">
    <location>
        <begin position="162"/>
        <end position="195"/>
    </location>
</feature>
<comment type="caution">
    <text evidence="2">The sequence shown here is derived from an EMBL/GenBank/DDBJ whole genome shotgun (WGS) entry which is preliminary data.</text>
</comment>
<dbReference type="Proteomes" id="UP001061958">
    <property type="component" value="Unassembled WGS sequence"/>
</dbReference>
<evidence type="ECO:0000313" key="2">
    <source>
        <dbReference type="EMBL" id="GJQ13923.1"/>
    </source>
</evidence>
<dbReference type="EMBL" id="BQMJ01000049">
    <property type="protein sequence ID" value="GJQ13923.1"/>
    <property type="molecule type" value="Genomic_DNA"/>
</dbReference>
<gene>
    <name evidence="2" type="ORF">GpartN1_g5714.t1</name>
</gene>